<comment type="caution">
    <text evidence="1">The sequence shown here is derived from an EMBL/GenBank/DDBJ whole genome shotgun (WGS) entry which is preliminary data.</text>
</comment>
<sequence length="100" mass="11282">MRQNLCSNRQIKTNMEKKKKMSGRQSIITRTVCLDKKCSEQRAQAQAMITSHAVSGPLTQTRCLSLMTEWTGKQTPLDSINCSMSFCLSYKCRTLVFALG</sequence>
<dbReference type="OrthoDB" id="10561373at2759"/>
<accession>A0A4Y2CI63</accession>
<keyword evidence="2" id="KW-1185">Reference proteome</keyword>
<reference evidence="1 2" key="1">
    <citation type="journal article" date="2019" name="Sci. Rep.">
        <title>Orb-weaving spider Araneus ventricosus genome elucidates the spidroin gene catalogue.</title>
        <authorList>
            <person name="Kono N."/>
            <person name="Nakamura H."/>
            <person name="Ohtoshi R."/>
            <person name="Moran D.A.P."/>
            <person name="Shinohara A."/>
            <person name="Yoshida Y."/>
            <person name="Fujiwara M."/>
            <person name="Mori M."/>
            <person name="Tomita M."/>
            <person name="Arakawa K."/>
        </authorList>
    </citation>
    <scope>NUCLEOTIDE SEQUENCE [LARGE SCALE GENOMIC DNA]</scope>
</reference>
<name>A0A4Y2CI63_ARAVE</name>
<dbReference type="EMBL" id="BGPR01000191">
    <property type="protein sequence ID" value="GBM03438.1"/>
    <property type="molecule type" value="Genomic_DNA"/>
</dbReference>
<gene>
    <name evidence="1" type="ORF">AVEN_265477_1</name>
</gene>
<dbReference type="Proteomes" id="UP000499080">
    <property type="component" value="Unassembled WGS sequence"/>
</dbReference>
<evidence type="ECO:0000313" key="2">
    <source>
        <dbReference type="Proteomes" id="UP000499080"/>
    </source>
</evidence>
<protein>
    <submittedName>
        <fullName evidence="1">Uncharacterized protein</fullName>
    </submittedName>
</protein>
<organism evidence="1 2">
    <name type="scientific">Araneus ventricosus</name>
    <name type="common">Orbweaver spider</name>
    <name type="synonym">Epeira ventricosa</name>
    <dbReference type="NCBI Taxonomy" id="182803"/>
    <lineage>
        <taxon>Eukaryota</taxon>
        <taxon>Metazoa</taxon>
        <taxon>Ecdysozoa</taxon>
        <taxon>Arthropoda</taxon>
        <taxon>Chelicerata</taxon>
        <taxon>Arachnida</taxon>
        <taxon>Araneae</taxon>
        <taxon>Araneomorphae</taxon>
        <taxon>Entelegynae</taxon>
        <taxon>Araneoidea</taxon>
        <taxon>Araneidae</taxon>
        <taxon>Araneus</taxon>
    </lineage>
</organism>
<proteinExistence type="predicted"/>
<evidence type="ECO:0000313" key="1">
    <source>
        <dbReference type="EMBL" id="GBM03438.1"/>
    </source>
</evidence>
<dbReference type="AlphaFoldDB" id="A0A4Y2CI63"/>